<comment type="caution">
    <text evidence="3">The sequence shown here is derived from an EMBL/GenBank/DDBJ whole genome shotgun (WGS) entry which is preliminary data.</text>
</comment>
<sequence>MATMKAFAAALQATALALWAAPALALAQAGAQPGSAPAPINDPTSRQAGGSGWLWIIAALVVLAIIWWAMSSRRRHGPATR</sequence>
<keyword evidence="2" id="KW-0732">Signal</keyword>
<gene>
    <name evidence="3" type="ORF">AMYX_38320</name>
</gene>
<evidence type="ECO:0000256" key="1">
    <source>
        <dbReference type="SAM" id="Phobius"/>
    </source>
</evidence>
<feature type="chain" id="PRO_5029755380" description="MYXO-CTERM domain-containing protein" evidence="2">
    <location>
        <begin position="21"/>
        <end position="81"/>
    </location>
</feature>
<evidence type="ECO:0000256" key="2">
    <source>
        <dbReference type="SAM" id="SignalP"/>
    </source>
</evidence>
<proteinExistence type="predicted"/>
<feature type="signal peptide" evidence="2">
    <location>
        <begin position="1"/>
        <end position="20"/>
    </location>
</feature>
<reference evidence="4" key="1">
    <citation type="journal article" date="2020" name="Appl. Environ. Microbiol.">
        <title>Diazotrophic Anaeromyxobacter Isolates from Soils.</title>
        <authorList>
            <person name="Masuda Y."/>
            <person name="Yamanaka H."/>
            <person name="Xu Z.X."/>
            <person name="Shiratori Y."/>
            <person name="Aono T."/>
            <person name="Amachi S."/>
            <person name="Senoo K."/>
            <person name="Itoh H."/>
        </authorList>
    </citation>
    <scope>NUCLEOTIDE SEQUENCE [LARGE SCALE GENOMIC DNA]</scope>
    <source>
        <strain evidence="4">R267</strain>
    </source>
</reference>
<accession>A0A7I9VRU9</accession>
<keyword evidence="4" id="KW-1185">Reference proteome</keyword>
<feature type="transmembrane region" description="Helical" evidence="1">
    <location>
        <begin position="51"/>
        <end position="70"/>
    </location>
</feature>
<keyword evidence="1" id="KW-0812">Transmembrane</keyword>
<dbReference type="Proteomes" id="UP000503640">
    <property type="component" value="Unassembled WGS sequence"/>
</dbReference>
<evidence type="ECO:0008006" key="5">
    <source>
        <dbReference type="Google" id="ProtNLM"/>
    </source>
</evidence>
<dbReference type="EMBL" id="BJTG01000010">
    <property type="protein sequence ID" value="GEJ59091.1"/>
    <property type="molecule type" value="Genomic_DNA"/>
</dbReference>
<name>A0A7I9VRU9_9BACT</name>
<protein>
    <recommendedName>
        <fullName evidence="5">MYXO-CTERM domain-containing protein</fullName>
    </recommendedName>
</protein>
<evidence type="ECO:0000313" key="4">
    <source>
        <dbReference type="Proteomes" id="UP000503640"/>
    </source>
</evidence>
<organism evidence="3 4">
    <name type="scientific">Anaeromyxobacter diazotrophicus</name>
    <dbReference type="NCBI Taxonomy" id="2590199"/>
    <lineage>
        <taxon>Bacteria</taxon>
        <taxon>Pseudomonadati</taxon>
        <taxon>Myxococcota</taxon>
        <taxon>Myxococcia</taxon>
        <taxon>Myxococcales</taxon>
        <taxon>Cystobacterineae</taxon>
        <taxon>Anaeromyxobacteraceae</taxon>
        <taxon>Anaeromyxobacter</taxon>
    </lineage>
</organism>
<evidence type="ECO:0000313" key="3">
    <source>
        <dbReference type="EMBL" id="GEJ59091.1"/>
    </source>
</evidence>
<keyword evidence="1" id="KW-1133">Transmembrane helix</keyword>
<keyword evidence="1" id="KW-0472">Membrane</keyword>
<dbReference type="AlphaFoldDB" id="A0A7I9VRU9"/>